<proteinExistence type="inferred from homology"/>
<dbReference type="InterPro" id="IPR003764">
    <property type="entry name" value="GlcNAc_6-P_deAcase"/>
</dbReference>
<dbReference type="EMBL" id="FONW01000009">
    <property type="protein sequence ID" value="SFF56144.1"/>
    <property type="molecule type" value="Genomic_DNA"/>
</dbReference>
<evidence type="ECO:0000313" key="12">
    <source>
        <dbReference type="Proteomes" id="UP000198964"/>
    </source>
</evidence>
<dbReference type="SUPFAM" id="SSF51556">
    <property type="entry name" value="Metallo-dependent hydrolases"/>
    <property type="match status" value="1"/>
</dbReference>
<dbReference type="STRING" id="655355.SAMN05216283_10994"/>
<dbReference type="PIRSF" id="PIRSF038994">
    <property type="entry name" value="NagA"/>
    <property type="match status" value="1"/>
</dbReference>
<dbReference type="Pfam" id="PF01979">
    <property type="entry name" value="Amidohydro_1"/>
    <property type="match status" value="1"/>
</dbReference>
<protein>
    <submittedName>
        <fullName evidence="11">N-acetylglucosamine-6-phosphate deacetylase</fullName>
    </submittedName>
</protein>
<evidence type="ECO:0000256" key="2">
    <source>
        <dbReference type="ARBA" id="ARBA00022723"/>
    </source>
</evidence>
<comment type="cofactor">
    <cofactor evidence="8">
        <name>a divalent metal cation</name>
        <dbReference type="ChEBI" id="CHEBI:60240"/>
    </cofactor>
    <text evidence="8">Binds 1 divalent metal cation per subunit.</text>
</comment>
<dbReference type="SUPFAM" id="SSF51338">
    <property type="entry name" value="Composite domain of metallo-dependent hydrolases"/>
    <property type="match status" value="1"/>
</dbReference>
<feature type="binding site" evidence="7">
    <location>
        <begin position="244"/>
        <end position="245"/>
    </location>
    <ligand>
        <name>substrate</name>
    </ligand>
</feature>
<keyword evidence="12" id="KW-1185">Reference proteome</keyword>
<reference evidence="11 12" key="1">
    <citation type="submission" date="2016-10" db="EMBL/GenBank/DDBJ databases">
        <authorList>
            <person name="de Groot N.N."/>
        </authorList>
    </citation>
    <scope>NUCLEOTIDE SEQUENCE [LARGE SCALE GENOMIC DNA]</scope>
    <source>
        <strain evidence="11 12">CGMCC 1.9156</strain>
    </source>
</reference>
<dbReference type="Gene3D" id="2.30.40.10">
    <property type="entry name" value="Urease, subunit C, domain 1"/>
    <property type="match status" value="1"/>
</dbReference>
<feature type="binding site" evidence="7">
    <location>
        <begin position="335"/>
        <end position="337"/>
    </location>
    <ligand>
        <name>substrate</name>
    </ligand>
</feature>
<feature type="binding site" evidence="7">
    <location>
        <position position="165"/>
    </location>
    <ligand>
        <name>substrate</name>
    </ligand>
</feature>
<evidence type="ECO:0000256" key="8">
    <source>
        <dbReference type="PIRSR" id="PIRSR038994-3"/>
    </source>
</evidence>
<dbReference type="Gene3D" id="3.20.20.140">
    <property type="entry name" value="Metal-dependent hydrolases"/>
    <property type="match status" value="1"/>
</dbReference>
<keyword evidence="3 5" id="KW-0378">Hydrolase</keyword>
<accession>A0A1I2JNK3</accession>
<sequence length="414" mass="45573">MKRNKYQIKTNKVLFFLLASFVLNSAWAGDRIVGLLYYDQSPVEIQLEDGKIQEIVRLEKLPEGAPAVYIAPGFIDNQVNGFAGISFSFGGSDLTFAGVEKATQELWKKGVTTYLPTLTTNDHELLIKNLKILAKASDDPKLLGSIPGFHMEGPYINPEDGYRGAHPKKFVELPDWKRFTELIEAADNKILQVTLAPELEGGLDFVSQCSRAGIVVALGHHNAPADVVTAAIDRGAKIATHLGNGAANMINRHRNPFWSQLADQRFMISIICDGFHLLPEEIQTFYQTKGVDRTIITSDVTSYAALDPGIYKTQTGETIELTEEGMLRYPAQNVLYGSASAMTKGVGHIMEVTGCTLAQAVQMASTNPAKLYGLNDRGVLEPGKRADLIVFSLNDYRIDIQKTYVGGQLVYEQK</sequence>
<feature type="binding site" evidence="7">
    <location>
        <position position="252"/>
    </location>
    <ligand>
        <name>substrate</name>
    </ligand>
</feature>
<dbReference type="PANTHER" id="PTHR11113">
    <property type="entry name" value="N-ACETYLGLUCOSAMINE-6-PHOSPHATE DEACETYLASE"/>
    <property type="match status" value="1"/>
</dbReference>
<dbReference type="GO" id="GO:0046872">
    <property type="term" value="F:metal ion binding"/>
    <property type="evidence" value="ECO:0007669"/>
    <property type="project" value="UniProtKB-KW"/>
</dbReference>
<feature type="chain" id="PRO_5011773149" evidence="9">
    <location>
        <begin position="29"/>
        <end position="414"/>
    </location>
</feature>
<evidence type="ECO:0000313" key="11">
    <source>
        <dbReference type="EMBL" id="SFF56144.1"/>
    </source>
</evidence>
<keyword evidence="9" id="KW-0732">Signal</keyword>
<comment type="similarity">
    <text evidence="1 5">Belongs to the metallo-dependent hydrolases superfamily. NagA family.</text>
</comment>
<evidence type="ECO:0000256" key="4">
    <source>
        <dbReference type="ARBA" id="ARBA00023277"/>
    </source>
</evidence>
<dbReference type="GO" id="GO:0006046">
    <property type="term" value="P:N-acetylglucosamine catabolic process"/>
    <property type="evidence" value="ECO:0007669"/>
    <property type="project" value="TreeGrafter"/>
</dbReference>
<dbReference type="Proteomes" id="UP000198964">
    <property type="component" value="Unassembled WGS sequence"/>
</dbReference>
<feature type="signal peptide" evidence="9">
    <location>
        <begin position="1"/>
        <end position="28"/>
    </location>
</feature>
<dbReference type="NCBIfam" id="TIGR00221">
    <property type="entry name" value="nagA"/>
    <property type="match status" value="1"/>
</dbReference>
<keyword evidence="4 5" id="KW-0119">Carbohydrate metabolism</keyword>
<dbReference type="InterPro" id="IPR006680">
    <property type="entry name" value="Amidohydro-rel"/>
</dbReference>
<feature type="binding site" evidence="7">
    <location>
        <position position="276"/>
    </location>
    <ligand>
        <name>substrate</name>
    </ligand>
</feature>
<dbReference type="GO" id="GO:0008448">
    <property type="term" value="F:N-acetylglucosamine-6-phosphate deacetylase activity"/>
    <property type="evidence" value="ECO:0007669"/>
    <property type="project" value="InterPro"/>
</dbReference>
<feature type="domain" description="Amidohydrolase-related" evidence="10">
    <location>
        <begin position="69"/>
        <end position="410"/>
    </location>
</feature>
<dbReference type="RefSeq" id="WP_093920780.1">
    <property type="nucleotide sequence ID" value="NZ_FONW01000009.1"/>
</dbReference>
<dbReference type="AlphaFoldDB" id="A0A1I2JNK3"/>
<dbReference type="PANTHER" id="PTHR11113:SF14">
    <property type="entry name" value="N-ACETYLGLUCOSAMINE-6-PHOSPHATE DEACETYLASE"/>
    <property type="match status" value="1"/>
</dbReference>
<evidence type="ECO:0000256" key="7">
    <source>
        <dbReference type="PIRSR" id="PIRSR038994-2"/>
    </source>
</evidence>
<dbReference type="InterPro" id="IPR032466">
    <property type="entry name" value="Metal_Hydrolase"/>
</dbReference>
<feature type="binding site" evidence="8">
    <location>
        <position position="220"/>
    </location>
    <ligand>
        <name>Zn(2+)</name>
        <dbReference type="ChEBI" id="CHEBI:29105"/>
    </ligand>
</feature>
<name>A0A1I2JNK3_9BACT</name>
<evidence type="ECO:0000256" key="9">
    <source>
        <dbReference type="SAM" id="SignalP"/>
    </source>
</evidence>
<keyword evidence="2 8" id="KW-0479">Metal-binding</keyword>
<evidence type="ECO:0000256" key="1">
    <source>
        <dbReference type="ARBA" id="ARBA00010716"/>
    </source>
</evidence>
<evidence type="ECO:0000259" key="10">
    <source>
        <dbReference type="Pfam" id="PF01979"/>
    </source>
</evidence>
<gene>
    <name evidence="11" type="ORF">SAMN05216283_10994</name>
</gene>
<feature type="binding site" evidence="8">
    <location>
        <position position="152"/>
    </location>
    <ligand>
        <name>Zn(2+)</name>
        <dbReference type="ChEBI" id="CHEBI:29105"/>
    </ligand>
</feature>
<evidence type="ECO:0000256" key="3">
    <source>
        <dbReference type="ARBA" id="ARBA00022801"/>
    </source>
</evidence>
<dbReference type="InterPro" id="IPR011059">
    <property type="entry name" value="Metal-dep_hydrolase_composite"/>
</dbReference>
<feature type="binding site" evidence="8">
    <location>
        <position position="241"/>
    </location>
    <ligand>
        <name>Zn(2+)</name>
        <dbReference type="ChEBI" id="CHEBI:29105"/>
    </ligand>
</feature>
<evidence type="ECO:0000256" key="6">
    <source>
        <dbReference type="PIRSR" id="PIRSR038994-1"/>
    </source>
</evidence>
<organism evidence="11 12">
    <name type="scientific">Sunxiuqinia elliptica</name>
    <dbReference type="NCBI Taxonomy" id="655355"/>
    <lineage>
        <taxon>Bacteria</taxon>
        <taxon>Pseudomonadati</taxon>
        <taxon>Bacteroidota</taxon>
        <taxon>Bacteroidia</taxon>
        <taxon>Marinilabiliales</taxon>
        <taxon>Prolixibacteraceae</taxon>
        <taxon>Sunxiuqinia</taxon>
    </lineage>
</organism>
<feature type="active site" description="Proton donor/acceptor" evidence="6">
    <location>
        <position position="299"/>
    </location>
</feature>
<evidence type="ECO:0000256" key="5">
    <source>
        <dbReference type="PIRNR" id="PIRNR038994"/>
    </source>
</evidence>